<feature type="transmembrane region" description="Helical" evidence="1">
    <location>
        <begin position="422"/>
        <end position="447"/>
    </location>
</feature>
<name>A0A5C7EF98_9PROT</name>
<evidence type="ECO:0000256" key="1">
    <source>
        <dbReference type="SAM" id="Phobius"/>
    </source>
</evidence>
<dbReference type="InterPro" id="IPR019196">
    <property type="entry name" value="ABC_transp_unknown"/>
</dbReference>
<reference evidence="4 5" key="1">
    <citation type="submission" date="2019-08" db="EMBL/GenBank/DDBJ databases">
        <title>Pelomicrobium methylotrophicum gen. nov., sp. nov. a moderately thermophilic, facultatively anaerobic, lithoautotrophic and methylotrophic bacterium isolated from a terrestrial mud volcano.</title>
        <authorList>
            <person name="Slobodkina G.B."/>
            <person name="Merkel A.Y."/>
            <person name="Slobodkin A.I."/>
        </authorList>
    </citation>
    <scope>NUCLEOTIDE SEQUENCE [LARGE SCALE GENOMIC DNA]</scope>
    <source>
        <strain evidence="4 5">SM250</strain>
    </source>
</reference>
<dbReference type="InterPro" id="IPR055396">
    <property type="entry name" value="DUF7088"/>
</dbReference>
<dbReference type="AlphaFoldDB" id="A0A5C7EF98"/>
<feature type="domain" description="DUF7088" evidence="3">
    <location>
        <begin position="44"/>
        <end position="121"/>
    </location>
</feature>
<evidence type="ECO:0000313" key="5">
    <source>
        <dbReference type="Proteomes" id="UP000321201"/>
    </source>
</evidence>
<proteinExistence type="predicted"/>
<accession>A0A5C7EF98</accession>
<feature type="domain" description="ABC-type uncharacterised transport system" evidence="2">
    <location>
        <begin position="160"/>
        <end position="382"/>
    </location>
</feature>
<keyword evidence="1" id="KW-1133">Transmembrane helix</keyword>
<keyword evidence="1" id="KW-0812">Transmembrane</keyword>
<dbReference type="RefSeq" id="WP_147800647.1">
    <property type="nucleotide sequence ID" value="NZ_VPFL01000020.1"/>
</dbReference>
<dbReference type="Pfam" id="PF23357">
    <property type="entry name" value="DUF7088"/>
    <property type="match status" value="1"/>
</dbReference>
<keyword evidence="1" id="KW-0472">Membrane</keyword>
<organism evidence="4 5">
    <name type="scientific">Pelomicrobium methylotrophicum</name>
    <dbReference type="NCBI Taxonomy" id="2602750"/>
    <lineage>
        <taxon>Bacteria</taxon>
        <taxon>Pseudomonadati</taxon>
        <taxon>Pseudomonadota</taxon>
        <taxon>Hydrogenophilia</taxon>
        <taxon>Hydrogenophilia incertae sedis</taxon>
        <taxon>Pelomicrobium</taxon>
    </lineage>
</organism>
<dbReference type="Proteomes" id="UP000321201">
    <property type="component" value="Unassembled WGS sequence"/>
</dbReference>
<keyword evidence="5" id="KW-1185">Reference proteome</keyword>
<dbReference type="OrthoDB" id="8530910at2"/>
<dbReference type="EMBL" id="VPFL01000020">
    <property type="protein sequence ID" value="TXF10880.1"/>
    <property type="molecule type" value="Genomic_DNA"/>
</dbReference>
<sequence length="452" mass="50285">MEMTPARQRRLRLQGLFTVVLLAALALLGGALAWQYRVQWDLTQNARNTLSKESREVLESIRGPVRVTAYATERDPQLGELRKRIRDFMGRYQQAKSDLTLDFVNPELEPKRARDAGIQVNGEMVVEYEGRTERFSPFNLNEQAFTNLLVRLARARERLVLYLDGHGERKLDGRANHDLGEFGQRLSGTGFKVSSLRLTLAQEVPANTALLVIASPQAELLPGEVDKLLKFIDEGGNMLWLLDPESLRGLEPLAERLGLNLLPGVIVDPAADEMRMPVTWTLASSYAHHPATGEFGLLTVFPMARPITAGEDTGWRATPLVEVAPRGWVETGSLEGEIRFDPKRELRGPVAVALALERTRNDREQRVIVVGSGAFLANAFVGNAANLDLGLRLVNWLAGDEHLVTIQPRVTRDAQLQLSRSAAMAITLGGFFLLPLAFLATAVAVWWHRRKL</sequence>
<dbReference type="Pfam" id="PF09822">
    <property type="entry name" value="ABC_transp_aux"/>
    <property type="match status" value="1"/>
</dbReference>
<evidence type="ECO:0000259" key="3">
    <source>
        <dbReference type="Pfam" id="PF23357"/>
    </source>
</evidence>
<comment type="caution">
    <text evidence="4">The sequence shown here is derived from an EMBL/GenBank/DDBJ whole genome shotgun (WGS) entry which is preliminary data.</text>
</comment>
<evidence type="ECO:0000313" key="4">
    <source>
        <dbReference type="EMBL" id="TXF10880.1"/>
    </source>
</evidence>
<evidence type="ECO:0000259" key="2">
    <source>
        <dbReference type="Pfam" id="PF09822"/>
    </source>
</evidence>
<dbReference type="InParanoid" id="A0A5C7EF98"/>
<gene>
    <name evidence="4" type="ORF">FR698_13095</name>
</gene>
<dbReference type="InterPro" id="IPR029062">
    <property type="entry name" value="Class_I_gatase-like"/>
</dbReference>
<protein>
    <submittedName>
        <fullName evidence="4">ABC transporter</fullName>
    </submittedName>
</protein>
<dbReference type="SUPFAM" id="SSF52317">
    <property type="entry name" value="Class I glutamine amidotransferase-like"/>
    <property type="match status" value="1"/>
</dbReference>